<evidence type="ECO:0000256" key="4">
    <source>
        <dbReference type="ARBA" id="ARBA00023015"/>
    </source>
</evidence>
<dbReference type="GO" id="GO:0000150">
    <property type="term" value="F:DNA strand exchange activity"/>
    <property type="evidence" value="ECO:0007669"/>
    <property type="project" value="InterPro"/>
</dbReference>
<keyword evidence="4" id="KW-0805">Transcription regulation</keyword>
<evidence type="ECO:0000256" key="3">
    <source>
        <dbReference type="ARBA" id="ARBA00022980"/>
    </source>
</evidence>
<comment type="similarity">
    <text evidence="2">Belongs to the mitochondrion-specific ribosomal protein mL67 family.</text>
</comment>
<dbReference type="GO" id="GO:0005840">
    <property type="term" value="C:ribosome"/>
    <property type="evidence" value="ECO:0007669"/>
    <property type="project" value="UniProtKB-KW"/>
</dbReference>
<dbReference type="PANTHER" id="PTHR28184">
    <property type="entry name" value="MITOCHONDRIAL HOMOLOGOUS RECOMBINATION PROTEIN 1"/>
    <property type="match status" value="1"/>
</dbReference>
<reference evidence="10 11" key="1">
    <citation type="journal article" date="2016" name="Sci. Rep.">
        <title>Peltaster fructicola genome reveals evolution from an invasive phytopathogen to an ectophytic parasite.</title>
        <authorList>
            <person name="Xu C."/>
            <person name="Chen H."/>
            <person name="Gleason M.L."/>
            <person name="Xu J.R."/>
            <person name="Liu H."/>
            <person name="Zhang R."/>
            <person name="Sun G."/>
        </authorList>
    </citation>
    <scope>NUCLEOTIDE SEQUENCE [LARGE SCALE GENOMIC DNA]</scope>
    <source>
        <strain evidence="10 11">LNHT1506</strain>
    </source>
</reference>
<dbReference type="Proteomes" id="UP000503462">
    <property type="component" value="Chromosome 1"/>
</dbReference>
<dbReference type="GO" id="GO:0005739">
    <property type="term" value="C:mitochondrion"/>
    <property type="evidence" value="ECO:0007669"/>
    <property type="project" value="UniProtKB-SubCell"/>
</dbReference>
<keyword evidence="6" id="KW-0804">Transcription</keyword>
<feature type="region of interest" description="Disordered" evidence="9">
    <location>
        <begin position="265"/>
        <end position="355"/>
    </location>
</feature>
<organism evidence="10 11">
    <name type="scientific">Peltaster fructicola</name>
    <dbReference type="NCBI Taxonomy" id="286661"/>
    <lineage>
        <taxon>Eukaryota</taxon>
        <taxon>Fungi</taxon>
        <taxon>Dikarya</taxon>
        <taxon>Ascomycota</taxon>
        <taxon>Pezizomycotina</taxon>
        <taxon>Dothideomycetes</taxon>
        <taxon>Dothideomycetes incertae sedis</taxon>
        <taxon>Peltaster</taxon>
    </lineage>
</organism>
<evidence type="ECO:0000256" key="9">
    <source>
        <dbReference type="SAM" id="MobiDB-lite"/>
    </source>
</evidence>
<proteinExistence type="inferred from homology"/>
<evidence type="ECO:0000256" key="5">
    <source>
        <dbReference type="ARBA" id="ARBA00023128"/>
    </source>
</evidence>
<evidence type="ECO:0000256" key="8">
    <source>
        <dbReference type="ARBA" id="ARBA00035185"/>
    </source>
</evidence>
<name>A0A6H0XJR2_9PEZI</name>
<evidence type="ECO:0000313" key="11">
    <source>
        <dbReference type="Proteomes" id="UP000503462"/>
    </source>
</evidence>
<dbReference type="InterPro" id="IPR024629">
    <property type="entry name" value="Ribosomal_mL67"/>
</dbReference>
<accession>A0A6H0XJR2</accession>
<dbReference type="Pfam" id="PF12829">
    <property type="entry name" value="Mhr1"/>
    <property type="match status" value="1"/>
</dbReference>
<keyword evidence="11" id="KW-1185">Reference proteome</keyword>
<comment type="subcellular location">
    <subcellularLocation>
        <location evidence="1">Mitochondrion</location>
    </subcellularLocation>
</comment>
<evidence type="ECO:0000256" key="1">
    <source>
        <dbReference type="ARBA" id="ARBA00004173"/>
    </source>
</evidence>
<protein>
    <recommendedName>
        <fullName evidence="8">Large ribosomal subunit protein mL67</fullName>
    </recommendedName>
</protein>
<evidence type="ECO:0000256" key="7">
    <source>
        <dbReference type="ARBA" id="ARBA00023274"/>
    </source>
</evidence>
<dbReference type="PANTHER" id="PTHR28184:SF1">
    <property type="entry name" value="LARGE RIBOSOMAL SUBUNIT PROTEIN ML67"/>
    <property type="match status" value="1"/>
</dbReference>
<dbReference type="AlphaFoldDB" id="A0A6H0XJR2"/>
<dbReference type="EMBL" id="CP051139">
    <property type="protein sequence ID" value="QIW94972.1"/>
    <property type="molecule type" value="Genomic_DNA"/>
</dbReference>
<evidence type="ECO:0000256" key="2">
    <source>
        <dbReference type="ARBA" id="ARBA00010741"/>
    </source>
</evidence>
<keyword evidence="7" id="KW-0687">Ribonucleoprotein</keyword>
<keyword evidence="3" id="KW-0689">Ribosomal protein</keyword>
<feature type="region of interest" description="Disordered" evidence="9">
    <location>
        <begin position="621"/>
        <end position="642"/>
    </location>
</feature>
<dbReference type="GO" id="GO:0003735">
    <property type="term" value="F:structural constituent of ribosome"/>
    <property type="evidence" value="ECO:0007669"/>
    <property type="project" value="TreeGrafter"/>
</dbReference>
<gene>
    <name evidence="10" type="ORF">AMS68_000490</name>
</gene>
<dbReference type="OrthoDB" id="5333655at2759"/>
<sequence>MSKSIQRSTSAVSAQDGRYIFAYCNIRTNQVLYSLQRQLKDAALRQLPDMGANNNPPSIRRDLWKPLWTLVYGKSSQGYSHGLRAFEELKELRILHDYNTPPPADNASWPSREVIEELQDNLDRRGGSKITTVGKLIAREKKKARARVIMDQKANSIADLAAVLMKQDVQYGNTTESHWVMTRRREIKNMVEQADRPMDFIRRLQPTLATIAGSMHSKASGPKVDGRLTNTALEAAQLKVIRAINSIKTSFEFVKRARAHLHAARQAAKRNEDAAKAVPGTVENVESSLATESDQDAAEAVSATTGDGEPSLATESNQDAAEAVSATTGDGKLSLASESDQGAAKAIGRRGKRMKKQKTIFDPLALQPSDEVQGTLTPATAVALRLNTRLPRPDLAAEEVTTDPAAMQWQKVENSIMSAKTLDELQIALLAIKRRGRGAEICEAVAALQSSEVMASVRDASASTSAFRETNALDLAPYIPSPALINIPAKDLPKDALERVHVKRSDVSPNFARGARVQWKDVLDAEFAQAWPEDVRHTPMGITGHEAPDPHAPVLMDTIDYSERVACESEYKLLLKSEALEAEGKLVQAEKLREGIKMVRKNEHGDHELINIKERFGAQQTLDTQAASAEDQPVLQGEQMNA</sequence>
<keyword evidence="5" id="KW-0496">Mitochondrion</keyword>
<dbReference type="GO" id="GO:1990904">
    <property type="term" value="C:ribonucleoprotein complex"/>
    <property type="evidence" value="ECO:0007669"/>
    <property type="project" value="UniProtKB-KW"/>
</dbReference>
<evidence type="ECO:0000313" key="10">
    <source>
        <dbReference type="EMBL" id="QIW94972.1"/>
    </source>
</evidence>
<evidence type="ECO:0000256" key="6">
    <source>
        <dbReference type="ARBA" id="ARBA00023163"/>
    </source>
</evidence>
<dbReference type="GO" id="GO:0003697">
    <property type="term" value="F:single-stranded DNA binding"/>
    <property type="evidence" value="ECO:0007669"/>
    <property type="project" value="InterPro"/>
</dbReference>